<dbReference type="AlphaFoldDB" id="A0AAV8VU25"/>
<comment type="caution">
    <text evidence="4">The sequence shown here is derived from an EMBL/GenBank/DDBJ whole genome shotgun (WGS) entry which is preliminary data.</text>
</comment>
<keyword evidence="2 3" id="KW-0040">ANK repeat</keyword>
<evidence type="ECO:0000256" key="2">
    <source>
        <dbReference type="ARBA" id="ARBA00023043"/>
    </source>
</evidence>
<gene>
    <name evidence="4" type="ORF">NQ315_010761</name>
</gene>
<dbReference type="PANTHER" id="PTHR24173:SF82">
    <property type="entry name" value="FI19351P1"/>
    <property type="match status" value="1"/>
</dbReference>
<evidence type="ECO:0000256" key="3">
    <source>
        <dbReference type="PROSITE-ProRule" id="PRU00023"/>
    </source>
</evidence>
<evidence type="ECO:0000313" key="5">
    <source>
        <dbReference type="Proteomes" id="UP001159042"/>
    </source>
</evidence>
<dbReference type="PROSITE" id="PS50297">
    <property type="entry name" value="ANK_REP_REGION"/>
    <property type="match status" value="3"/>
</dbReference>
<dbReference type="Pfam" id="PF12796">
    <property type="entry name" value="Ank_2"/>
    <property type="match status" value="2"/>
</dbReference>
<keyword evidence="5" id="KW-1185">Reference proteome</keyword>
<protein>
    <submittedName>
        <fullName evidence="4">Uncharacterized protein</fullName>
    </submittedName>
</protein>
<proteinExistence type="predicted"/>
<sequence length="599" mass="68780">MKIRKLVESVSWLILFTVIIKNNYLKIAFLRSLNNMWKKVDPINEKDCIFHELIEECKHAVPGARLTYTLRNKLEKYPVEIRRDILAALLCLLLVKKGQTEIVDYLISVCHADIEQKGLYEVQEDRSTHVVTPLWCAAVSGKLSVVVILLKHGADINAVSDTGSTPVRSACFMTHFEIVKYLVEHGADINRPNYNGGTCLINSVQSASLCEFLLSSGADVNARDIQNKTALHYAIQEHRLETTKLLLRNGADYNAKSRHGDDALQMACLKGATRIFDYLVKIICYSPEQLANAHELMGATYLEEHNDLAVAKYHWKEALTIRETHGLLPKRPIMPLREGYRYQKEFETVEELENLSTDLDIVRTQSLIMAERILGPHHKDTIFRLMYRGASYADVMRYQQCIDLWKRALEIRVEKDSILYTDTCFTAQALIRLMIDYNVTSTQNREDNVKQRFHDVVSTFKLLTENIVEMRQLLKIRPVYKRQVDFFDKLLKCVTHLIYLMLATTTTEEDEKTVKLLISDLVKKNIKCAAQEDSILHLCVSKQNTIRSSYFMDEDPINIFPDADVAKYLLECGAPVNTRNELGWSPLLLATLTYSDKFM</sequence>
<feature type="repeat" description="ANK" evidence="3">
    <location>
        <begin position="162"/>
        <end position="194"/>
    </location>
</feature>
<dbReference type="Proteomes" id="UP001159042">
    <property type="component" value="Unassembled WGS sequence"/>
</dbReference>
<dbReference type="InterPro" id="IPR002110">
    <property type="entry name" value="Ankyrin_rpt"/>
</dbReference>
<feature type="repeat" description="ANK" evidence="3">
    <location>
        <begin position="226"/>
        <end position="258"/>
    </location>
</feature>
<name>A0AAV8VU25_9CUCU</name>
<evidence type="ECO:0000256" key="1">
    <source>
        <dbReference type="ARBA" id="ARBA00022737"/>
    </source>
</evidence>
<keyword evidence="1" id="KW-0677">Repeat</keyword>
<reference evidence="4 5" key="1">
    <citation type="journal article" date="2023" name="Insect Mol. Biol.">
        <title>Genome sequencing provides insights into the evolution of gene families encoding plant cell wall-degrading enzymes in longhorned beetles.</title>
        <authorList>
            <person name="Shin N.R."/>
            <person name="Okamura Y."/>
            <person name="Kirsch R."/>
            <person name="Pauchet Y."/>
        </authorList>
    </citation>
    <scope>NUCLEOTIDE SEQUENCE [LARGE SCALE GENOMIC DNA]</scope>
    <source>
        <strain evidence="4">EAD_L_NR</strain>
    </source>
</reference>
<dbReference type="GO" id="GO:0000151">
    <property type="term" value="C:ubiquitin ligase complex"/>
    <property type="evidence" value="ECO:0007669"/>
    <property type="project" value="TreeGrafter"/>
</dbReference>
<dbReference type="SMART" id="SM00248">
    <property type="entry name" value="ANK"/>
    <property type="match status" value="7"/>
</dbReference>
<evidence type="ECO:0000313" key="4">
    <source>
        <dbReference type="EMBL" id="KAJ8917848.1"/>
    </source>
</evidence>
<dbReference type="PROSITE" id="PS50088">
    <property type="entry name" value="ANK_REPEAT"/>
    <property type="match status" value="3"/>
</dbReference>
<organism evidence="4 5">
    <name type="scientific">Exocentrus adspersus</name>
    <dbReference type="NCBI Taxonomy" id="1586481"/>
    <lineage>
        <taxon>Eukaryota</taxon>
        <taxon>Metazoa</taxon>
        <taxon>Ecdysozoa</taxon>
        <taxon>Arthropoda</taxon>
        <taxon>Hexapoda</taxon>
        <taxon>Insecta</taxon>
        <taxon>Pterygota</taxon>
        <taxon>Neoptera</taxon>
        <taxon>Endopterygota</taxon>
        <taxon>Coleoptera</taxon>
        <taxon>Polyphaga</taxon>
        <taxon>Cucujiformia</taxon>
        <taxon>Chrysomeloidea</taxon>
        <taxon>Cerambycidae</taxon>
        <taxon>Lamiinae</taxon>
        <taxon>Acanthocinini</taxon>
        <taxon>Exocentrus</taxon>
    </lineage>
</organism>
<accession>A0AAV8VU25</accession>
<feature type="repeat" description="ANK" evidence="3">
    <location>
        <begin position="129"/>
        <end position="161"/>
    </location>
</feature>
<dbReference type="Gene3D" id="1.25.40.20">
    <property type="entry name" value="Ankyrin repeat-containing domain"/>
    <property type="match status" value="3"/>
</dbReference>
<dbReference type="EMBL" id="JANEYG010000030">
    <property type="protein sequence ID" value="KAJ8917848.1"/>
    <property type="molecule type" value="Genomic_DNA"/>
</dbReference>
<dbReference type="GO" id="GO:0006511">
    <property type="term" value="P:ubiquitin-dependent protein catabolic process"/>
    <property type="evidence" value="ECO:0007669"/>
    <property type="project" value="TreeGrafter"/>
</dbReference>
<dbReference type="SUPFAM" id="SSF48403">
    <property type="entry name" value="Ankyrin repeat"/>
    <property type="match status" value="2"/>
</dbReference>
<dbReference type="InterPro" id="IPR036770">
    <property type="entry name" value="Ankyrin_rpt-contain_sf"/>
</dbReference>
<dbReference type="PANTHER" id="PTHR24173">
    <property type="entry name" value="ANKYRIN REPEAT CONTAINING"/>
    <property type="match status" value="1"/>
</dbReference>